<feature type="compositionally biased region" description="Polar residues" evidence="1">
    <location>
        <begin position="268"/>
        <end position="277"/>
    </location>
</feature>
<dbReference type="EMBL" id="JAACJK010000009">
    <property type="protein sequence ID" value="KAF5339109.1"/>
    <property type="molecule type" value="Genomic_DNA"/>
</dbReference>
<feature type="compositionally biased region" description="Basic and acidic residues" evidence="1">
    <location>
        <begin position="234"/>
        <end position="249"/>
    </location>
</feature>
<proteinExistence type="predicted"/>
<feature type="region of interest" description="Disordered" evidence="1">
    <location>
        <begin position="89"/>
        <end position="114"/>
    </location>
</feature>
<name>A0A8H5CCA4_9AGAR</name>
<reference evidence="2 3" key="1">
    <citation type="journal article" date="2020" name="ISME J.">
        <title>Uncovering the hidden diversity of litter-decomposition mechanisms in mushroom-forming fungi.</title>
        <authorList>
            <person name="Floudas D."/>
            <person name="Bentzer J."/>
            <person name="Ahren D."/>
            <person name="Johansson T."/>
            <person name="Persson P."/>
            <person name="Tunlid A."/>
        </authorList>
    </citation>
    <scope>NUCLEOTIDE SEQUENCE [LARGE SCALE GENOMIC DNA]</scope>
    <source>
        <strain evidence="2 3">CBS 175.51</strain>
    </source>
</reference>
<feature type="compositionally biased region" description="Basic and acidic residues" evidence="1">
    <location>
        <begin position="207"/>
        <end position="218"/>
    </location>
</feature>
<feature type="compositionally biased region" description="Low complexity" evidence="1">
    <location>
        <begin position="250"/>
        <end position="267"/>
    </location>
</feature>
<evidence type="ECO:0000313" key="3">
    <source>
        <dbReference type="Proteomes" id="UP000541558"/>
    </source>
</evidence>
<gene>
    <name evidence="2" type="ORF">D9611_011238</name>
</gene>
<dbReference type="Proteomes" id="UP000541558">
    <property type="component" value="Unassembled WGS sequence"/>
</dbReference>
<feature type="region of interest" description="Disordered" evidence="1">
    <location>
        <begin position="142"/>
        <end position="289"/>
    </location>
</feature>
<protein>
    <submittedName>
        <fullName evidence="2">Uncharacterized protein</fullName>
    </submittedName>
</protein>
<evidence type="ECO:0000313" key="2">
    <source>
        <dbReference type="EMBL" id="KAF5339109.1"/>
    </source>
</evidence>
<feature type="compositionally biased region" description="Polar residues" evidence="1">
    <location>
        <begin position="146"/>
        <end position="158"/>
    </location>
</feature>
<dbReference type="AlphaFoldDB" id="A0A8H5CCA4"/>
<comment type="caution">
    <text evidence="2">The sequence shown here is derived from an EMBL/GenBank/DDBJ whole genome shotgun (WGS) entry which is preliminary data.</text>
</comment>
<sequence>MLCDIEHADSCPNTAYKRLTTAKTADTEIYVVASESFSFSDSTKSHLFVQRSSDRKDVDDARREAPTFEGIVSGSKRVRIDLGHRAAPTRGDILAHPNPGISTAEADDADGSNRASKIERHCEIGMRAPCILKARRQRRVYRPELATSSGEHATLSKPSQRRANSRSPSRRQSTNLLHDDEDDELSTIRRPPALTTTSCKQLGVLDLRSKDPVDESPHKRPTTHATTETRPQSRKREDRAGDDENKSDPSHPTTTTGTASTTPEPTSRWTMAATTRTVPRKPVAASSRSWVHEGCDEAATNRSASEGLRRLETLRNRCECMATV</sequence>
<accession>A0A8H5CCA4</accession>
<organism evidence="2 3">
    <name type="scientific">Ephemerocybe angulata</name>
    <dbReference type="NCBI Taxonomy" id="980116"/>
    <lineage>
        <taxon>Eukaryota</taxon>
        <taxon>Fungi</taxon>
        <taxon>Dikarya</taxon>
        <taxon>Basidiomycota</taxon>
        <taxon>Agaricomycotina</taxon>
        <taxon>Agaricomycetes</taxon>
        <taxon>Agaricomycetidae</taxon>
        <taxon>Agaricales</taxon>
        <taxon>Agaricineae</taxon>
        <taxon>Psathyrellaceae</taxon>
        <taxon>Ephemerocybe</taxon>
    </lineage>
</organism>
<keyword evidence="3" id="KW-1185">Reference proteome</keyword>
<evidence type="ECO:0000256" key="1">
    <source>
        <dbReference type="SAM" id="MobiDB-lite"/>
    </source>
</evidence>
<feature type="compositionally biased region" description="Polar residues" evidence="1">
    <location>
        <begin position="165"/>
        <end position="176"/>
    </location>
</feature>